<organism evidence="3 4">
    <name type="scientific">Bacillus selenitireducens (strain ATCC 700615 / DSM 15326 / MLS10)</name>
    <dbReference type="NCBI Taxonomy" id="439292"/>
    <lineage>
        <taxon>Bacteria</taxon>
        <taxon>Bacillati</taxon>
        <taxon>Bacillota</taxon>
        <taxon>Bacilli</taxon>
        <taxon>Bacillales</taxon>
        <taxon>Bacillaceae</taxon>
        <taxon>Salisediminibacterium</taxon>
    </lineage>
</organism>
<dbReference type="eggNOG" id="COG0596">
    <property type="taxonomic scope" value="Bacteria"/>
</dbReference>
<evidence type="ECO:0000256" key="1">
    <source>
        <dbReference type="ARBA" id="ARBA00008645"/>
    </source>
</evidence>
<dbReference type="STRING" id="439292.Bsel_0327"/>
<dbReference type="SUPFAM" id="SSF53474">
    <property type="entry name" value="alpha/beta-Hydrolases"/>
    <property type="match status" value="1"/>
</dbReference>
<dbReference type="EMBL" id="CP001791">
    <property type="protein sequence ID" value="ADH97867.1"/>
    <property type="molecule type" value="Genomic_DNA"/>
</dbReference>
<evidence type="ECO:0000313" key="4">
    <source>
        <dbReference type="Proteomes" id="UP000000271"/>
    </source>
</evidence>
<reference evidence="3" key="1">
    <citation type="submission" date="2009-10" db="EMBL/GenBank/DDBJ databases">
        <title>Complete sequence of Bacillus selenitireducens MLS10.</title>
        <authorList>
            <consortium name="US DOE Joint Genome Institute"/>
            <person name="Lucas S."/>
            <person name="Copeland A."/>
            <person name="Lapidus A."/>
            <person name="Glavina del Rio T."/>
            <person name="Dalin E."/>
            <person name="Tice H."/>
            <person name="Bruce D."/>
            <person name="Goodwin L."/>
            <person name="Pitluck S."/>
            <person name="Sims D."/>
            <person name="Brettin T."/>
            <person name="Detter J.C."/>
            <person name="Han C."/>
            <person name="Larimer F."/>
            <person name="Land M."/>
            <person name="Hauser L."/>
            <person name="Kyrpides N."/>
            <person name="Ovchinnikova G."/>
            <person name="Stolz J."/>
        </authorList>
    </citation>
    <scope>NUCLEOTIDE SEQUENCE [LARGE SCALE GENOMIC DNA]</scope>
    <source>
        <strain evidence="3">MLS10</strain>
    </source>
</reference>
<dbReference type="Proteomes" id="UP000000271">
    <property type="component" value="Chromosome"/>
</dbReference>
<gene>
    <name evidence="3" type="ordered locus">Bsel_0327</name>
</gene>
<dbReference type="Gene3D" id="3.40.50.1820">
    <property type="entry name" value="alpha/beta hydrolase"/>
    <property type="match status" value="1"/>
</dbReference>
<dbReference type="GO" id="GO:0016787">
    <property type="term" value="F:hydrolase activity"/>
    <property type="evidence" value="ECO:0007669"/>
    <property type="project" value="UniProtKB-KW"/>
</dbReference>
<protein>
    <submittedName>
        <fullName evidence="3">Alpha/beta hydrolase fold protein</fullName>
    </submittedName>
</protein>
<dbReference type="InterPro" id="IPR029058">
    <property type="entry name" value="AB_hydrolase_fold"/>
</dbReference>
<sequence>MDPFEQYYIQIEGREDATHTLVFAHGFGCDQQVWNLVSPAFEDEYLIVRFDYTGAGRSAKSAYSSEKYRTLDGYAEDLKAVIHAAGGERITVVAHSVSGMIAAQAIIDEPGLFDDLIMIGPSAHYLNHPDYHGGFDREDIDGLLHMMEQNYKEWARYLAPIVMKNEDRPELAEDFSNQLCSNDAAIIREFAEATFLSDHRDILEAVNVPVLVIQPADDTIVPVEATTYLVRELPDARIVWMNGRGHNPHLSHPEELIPLIEEWTGRDGVRE</sequence>
<name>D6XWM5_BACIE</name>
<proteinExistence type="inferred from homology"/>
<dbReference type="AlphaFoldDB" id="D6XWM5"/>
<accession>D6XWM5</accession>
<dbReference type="KEGG" id="bse:Bsel_0327"/>
<dbReference type="Pfam" id="PF12697">
    <property type="entry name" value="Abhydrolase_6"/>
    <property type="match status" value="1"/>
</dbReference>
<dbReference type="OrthoDB" id="9780932at2"/>
<dbReference type="HOGENOM" id="CLU_020336_30_0_9"/>
<dbReference type="PANTHER" id="PTHR43039">
    <property type="entry name" value="ESTERASE-RELATED"/>
    <property type="match status" value="1"/>
</dbReference>
<dbReference type="InterPro" id="IPR000073">
    <property type="entry name" value="AB_hydrolase_1"/>
</dbReference>
<keyword evidence="4" id="KW-1185">Reference proteome</keyword>
<keyword evidence="3" id="KW-0378">Hydrolase</keyword>
<comment type="similarity">
    <text evidence="1">Belongs to the AB hydrolase superfamily.</text>
</comment>
<evidence type="ECO:0000259" key="2">
    <source>
        <dbReference type="Pfam" id="PF12697"/>
    </source>
</evidence>
<evidence type="ECO:0000313" key="3">
    <source>
        <dbReference type="EMBL" id="ADH97867.1"/>
    </source>
</evidence>
<dbReference type="RefSeq" id="WP_013171296.1">
    <property type="nucleotide sequence ID" value="NC_014219.1"/>
</dbReference>
<feature type="domain" description="AB hydrolase-1" evidence="2">
    <location>
        <begin position="21"/>
        <end position="257"/>
    </location>
</feature>